<dbReference type="EMBL" id="ABDF02000004">
    <property type="protein sequence ID" value="EHK24317.1"/>
    <property type="molecule type" value="Genomic_DNA"/>
</dbReference>
<dbReference type="GeneID" id="25786737"/>
<keyword evidence="2" id="KW-1185">Reference proteome</keyword>
<name>G9MLU3_HYPVG</name>
<organism evidence="1 2">
    <name type="scientific">Hypocrea virens (strain Gv29-8 / FGSC 10586)</name>
    <name type="common">Gliocladium virens</name>
    <name type="synonym">Trichoderma virens</name>
    <dbReference type="NCBI Taxonomy" id="413071"/>
    <lineage>
        <taxon>Eukaryota</taxon>
        <taxon>Fungi</taxon>
        <taxon>Dikarya</taxon>
        <taxon>Ascomycota</taxon>
        <taxon>Pezizomycotina</taxon>
        <taxon>Sordariomycetes</taxon>
        <taxon>Hypocreomycetidae</taxon>
        <taxon>Hypocreales</taxon>
        <taxon>Hypocreaceae</taxon>
        <taxon>Trichoderma</taxon>
    </lineage>
</organism>
<dbReference type="Proteomes" id="UP000007115">
    <property type="component" value="Unassembled WGS sequence"/>
</dbReference>
<evidence type="ECO:0000313" key="1">
    <source>
        <dbReference type="EMBL" id="EHK24317.1"/>
    </source>
</evidence>
<dbReference type="RefSeq" id="XP_013958529.1">
    <property type="nucleotide sequence ID" value="XM_014103054.1"/>
</dbReference>
<dbReference type="AlphaFoldDB" id="G9MLU3"/>
<evidence type="ECO:0000313" key="2">
    <source>
        <dbReference type="Proteomes" id="UP000007115"/>
    </source>
</evidence>
<dbReference type="InParanoid" id="G9MLU3"/>
<proteinExistence type="predicted"/>
<dbReference type="HOGENOM" id="CLU_3087538_0_0_1"/>
<gene>
    <name evidence="1" type="ORF">TRIVIDRAFT_110657</name>
</gene>
<dbReference type="VEuPathDB" id="FungiDB:TRIVIDRAFT_110657"/>
<sequence length="52" mass="5642">MIFWPDSNAIAQRSIWTPARCSSRANPFPVIAIVITGQATEPLQGQPPAHVV</sequence>
<comment type="caution">
    <text evidence="1">The sequence shown here is derived from an EMBL/GenBank/DDBJ whole genome shotgun (WGS) entry which is preliminary data.</text>
</comment>
<accession>G9MLU3</accession>
<protein>
    <submittedName>
        <fullName evidence="1">Uncharacterized protein</fullName>
    </submittedName>
</protein>
<reference evidence="1 2" key="1">
    <citation type="journal article" date="2011" name="Genome Biol.">
        <title>Comparative genome sequence analysis underscores mycoparasitism as the ancestral life style of Trichoderma.</title>
        <authorList>
            <person name="Kubicek C.P."/>
            <person name="Herrera-Estrella A."/>
            <person name="Seidl-Seiboth V."/>
            <person name="Martinez D.A."/>
            <person name="Druzhinina I.S."/>
            <person name="Thon M."/>
            <person name="Zeilinger S."/>
            <person name="Casas-Flores S."/>
            <person name="Horwitz B.A."/>
            <person name="Mukherjee P.K."/>
            <person name="Mukherjee M."/>
            <person name="Kredics L."/>
            <person name="Alcaraz L.D."/>
            <person name="Aerts A."/>
            <person name="Antal Z."/>
            <person name="Atanasova L."/>
            <person name="Cervantes-Badillo M.G."/>
            <person name="Challacombe J."/>
            <person name="Chertkov O."/>
            <person name="McCluskey K."/>
            <person name="Coulpier F."/>
            <person name="Deshpande N."/>
            <person name="von Doehren H."/>
            <person name="Ebbole D.J."/>
            <person name="Esquivel-Naranjo E.U."/>
            <person name="Fekete E."/>
            <person name="Flipphi M."/>
            <person name="Glaser F."/>
            <person name="Gomez-Rodriguez E.Y."/>
            <person name="Gruber S."/>
            <person name="Han C."/>
            <person name="Henrissat B."/>
            <person name="Hermosa R."/>
            <person name="Hernandez-Onate M."/>
            <person name="Karaffa L."/>
            <person name="Kosti I."/>
            <person name="Le Crom S."/>
            <person name="Lindquist E."/>
            <person name="Lucas S."/>
            <person name="Luebeck M."/>
            <person name="Luebeck P.S."/>
            <person name="Margeot A."/>
            <person name="Metz B."/>
            <person name="Misra M."/>
            <person name="Nevalainen H."/>
            <person name="Omann M."/>
            <person name="Packer N."/>
            <person name="Perrone G."/>
            <person name="Uresti-Rivera E.E."/>
            <person name="Salamov A."/>
            <person name="Schmoll M."/>
            <person name="Seiboth B."/>
            <person name="Shapiro H."/>
            <person name="Sukno S."/>
            <person name="Tamayo-Ramos J.A."/>
            <person name="Tisch D."/>
            <person name="Wiest A."/>
            <person name="Wilkinson H.H."/>
            <person name="Zhang M."/>
            <person name="Coutinho P.M."/>
            <person name="Kenerley C.M."/>
            <person name="Monte E."/>
            <person name="Baker S.E."/>
            <person name="Grigoriev I.V."/>
        </authorList>
    </citation>
    <scope>NUCLEOTIDE SEQUENCE [LARGE SCALE GENOMIC DNA]</scope>
    <source>
        <strain evidence="2">Gv29-8 / FGSC 10586</strain>
    </source>
</reference>